<reference evidence="1" key="1">
    <citation type="submission" date="2018-02" db="EMBL/GenBank/DDBJ databases">
        <title>Rhizophora mucronata_Transcriptome.</title>
        <authorList>
            <person name="Meera S.P."/>
            <person name="Sreeshan A."/>
            <person name="Augustine A."/>
        </authorList>
    </citation>
    <scope>NUCLEOTIDE SEQUENCE</scope>
    <source>
        <tissue evidence="1">Leaf</tissue>
    </source>
</reference>
<protein>
    <submittedName>
        <fullName evidence="1">Uncharacterized protein</fullName>
    </submittedName>
</protein>
<dbReference type="EMBL" id="GGEC01058477">
    <property type="protein sequence ID" value="MBX38961.1"/>
    <property type="molecule type" value="Transcribed_RNA"/>
</dbReference>
<name>A0A2P2N904_RHIMU</name>
<evidence type="ECO:0000313" key="1">
    <source>
        <dbReference type="EMBL" id="MBX38961.1"/>
    </source>
</evidence>
<accession>A0A2P2N904</accession>
<proteinExistence type="predicted"/>
<organism evidence="1">
    <name type="scientific">Rhizophora mucronata</name>
    <name type="common">Asiatic mangrove</name>
    <dbReference type="NCBI Taxonomy" id="61149"/>
    <lineage>
        <taxon>Eukaryota</taxon>
        <taxon>Viridiplantae</taxon>
        <taxon>Streptophyta</taxon>
        <taxon>Embryophyta</taxon>
        <taxon>Tracheophyta</taxon>
        <taxon>Spermatophyta</taxon>
        <taxon>Magnoliopsida</taxon>
        <taxon>eudicotyledons</taxon>
        <taxon>Gunneridae</taxon>
        <taxon>Pentapetalae</taxon>
        <taxon>rosids</taxon>
        <taxon>fabids</taxon>
        <taxon>Malpighiales</taxon>
        <taxon>Rhizophoraceae</taxon>
        <taxon>Rhizophora</taxon>
    </lineage>
</organism>
<sequence length="34" mass="3894">MNRFSSINPSHCRKKGNVILCLVDELLTMLLFSI</sequence>
<dbReference type="AlphaFoldDB" id="A0A2P2N904"/>